<dbReference type="Pfam" id="PF11747">
    <property type="entry name" value="RebB"/>
    <property type="match status" value="1"/>
</dbReference>
<protein>
    <submittedName>
        <fullName evidence="1">RebB family R body protein</fullName>
    </submittedName>
</protein>
<dbReference type="RefSeq" id="WP_192108831.1">
    <property type="nucleotide sequence ID" value="NZ_JACYXJ010000003.1"/>
</dbReference>
<accession>A0ABR9C8Y6</accession>
<evidence type="ECO:0000313" key="2">
    <source>
        <dbReference type="Proteomes" id="UP000615687"/>
    </source>
</evidence>
<sequence>MPAPNPATDVVNADVLALGLSPAVSMAAVYQSMYHSLGILYENAVANQKIQSIAADAVLVEGLVQGLANTAIDVVEDVAAAADPVAELAALLKALNKGH</sequence>
<proteinExistence type="predicted"/>
<organism evidence="1 2">
    <name type="scientific">Roseibium polysiphoniae</name>
    <dbReference type="NCBI Taxonomy" id="2571221"/>
    <lineage>
        <taxon>Bacteria</taxon>
        <taxon>Pseudomonadati</taxon>
        <taxon>Pseudomonadota</taxon>
        <taxon>Alphaproteobacteria</taxon>
        <taxon>Hyphomicrobiales</taxon>
        <taxon>Stappiaceae</taxon>
        <taxon>Roseibium</taxon>
    </lineage>
</organism>
<comment type="caution">
    <text evidence="1">The sequence shown here is derived from an EMBL/GenBank/DDBJ whole genome shotgun (WGS) entry which is preliminary data.</text>
</comment>
<dbReference type="EMBL" id="JACYXJ010000003">
    <property type="protein sequence ID" value="MBD8876363.1"/>
    <property type="molecule type" value="Genomic_DNA"/>
</dbReference>
<name>A0ABR9C8Y6_9HYPH</name>
<gene>
    <name evidence="1" type="ORF">IG617_08710</name>
</gene>
<dbReference type="InterPro" id="IPR021070">
    <property type="entry name" value="Killing_trait_RebB"/>
</dbReference>
<dbReference type="Proteomes" id="UP000615687">
    <property type="component" value="Unassembled WGS sequence"/>
</dbReference>
<reference evidence="1 2" key="1">
    <citation type="submission" date="2020-09" db="EMBL/GenBank/DDBJ databases">
        <title>The genome sequence of type strain Labrenzia polysiphoniae KACC 19711.</title>
        <authorList>
            <person name="Liu Y."/>
        </authorList>
    </citation>
    <scope>NUCLEOTIDE SEQUENCE [LARGE SCALE GENOMIC DNA]</scope>
    <source>
        <strain evidence="1 2">KACC 19711</strain>
    </source>
</reference>
<evidence type="ECO:0000313" key="1">
    <source>
        <dbReference type="EMBL" id="MBD8876363.1"/>
    </source>
</evidence>
<keyword evidence="2" id="KW-1185">Reference proteome</keyword>